<dbReference type="AlphaFoldDB" id="A0A9K3IUY4"/>
<dbReference type="Proteomes" id="UP000215914">
    <property type="component" value="Unassembled WGS sequence"/>
</dbReference>
<reference evidence="1" key="2">
    <citation type="submission" date="2020-06" db="EMBL/GenBank/DDBJ databases">
        <title>Helianthus annuus Genome sequencing and assembly Release 2.</title>
        <authorList>
            <person name="Gouzy J."/>
            <person name="Langlade N."/>
            <person name="Munos S."/>
        </authorList>
    </citation>
    <scope>NUCLEOTIDE SEQUENCE</scope>
    <source>
        <tissue evidence="1">Leaves</tissue>
    </source>
</reference>
<reference evidence="1" key="1">
    <citation type="journal article" date="2017" name="Nature">
        <title>The sunflower genome provides insights into oil metabolism, flowering and Asterid evolution.</title>
        <authorList>
            <person name="Badouin H."/>
            <person name="Gouzy J."/>
            <person name="Grassa C.J."/>
            <person name="Murat F."/>
            <person name="Staton S.E."/>
            <person name="Cottret L."/>
            <person name="Lelandais-Briere C."/>
            <person name="Owens G.L."/>
            <person name="Carrere S."/>
            <person name="Mayjonade B."/>
            <person name="Legrand L."/>
            <person name="Gill N."/>
            <person name="Kane N.C."/>
            <person name="Bowers J.E."/>
            <person name="Hubner S."/>
            <person name="Bellec A."/>
            <person name="Berard A."/>
            <person name="Berges H."/>
            <person name="Blanchet N."/>
            <person name="Boniface M.C."/>
            <person name="Brunel D."/>
            <person name="Catrice O."/>
            <person name="Chaidir N."/>
            <person name="Claudel C."/>
            <person name="Donnadieu C."/>
            <person name="Faraut T."/>
            <person name="Fievet G."/>
            <person name="Helmstetter N."/>
            <person name="King M."/>
            <person name="Knapp S.J."/>
            <person name="Lai Z."/>
            <person name="Le Paslier M.C."/>
            <person name="Lippi Y."/>
            <person name="Lorenzon L."/>
            <person name="Mandel J.R."/>
            <person name="Marage G."/>
            <person name="Marchand G."/>
            <person name="Marquand E."/>
            <person name="Bret-Mestries E."/>
            <person name="Morien E."/>
            <person name="Nambeesan S."/>
            <person name="Nguyen T."/>
            <person name="Pegot-Espagnet P."/>
            <person name="Pouilly N."/>
            <person name="Raftis F."/>
            <person name="Sallet E."/>
            <person name="Schiex T."/>
            <person name="Thomas J."/>
            <person name="Vandecasteele C."/>
            <person name="Vares D."/>
            <person name="Vear F."/>
            <person name="Vautrin S."/>
            <person name="Crespi M."/>
            <person name="Mangin B."/>
            <person name="Burke J.M."/>
            <person name="Salse J."/>
            <person name="Munos S."/>
            <person name="Vincourt P."/>
            <person name="Rieseberg L.H."/>
            <person name="Langlade N.B."/>
        </authorList>
    </citation>
    <scope>NUCLEOTIDE SEQUENCE</scope>
    <source>
        <tissue evidence="1">Leaves</tissue>
    </source>
</reference>
<organism evidence="1 2">
    <name type="scientific">Helianthus annuus</name>
    <name type="common">Common sunflower</name>
    <dbReference type="NCBI Taxonomy" id="4232"/>
    <lineage>
        <taxon>Eukaryota</taxon>
        <taxon>Viridiplantae</taxon>
        <taxon>Streptophyta</taxon>
        <taxon>Embryophyta</taxon>
        <taxon>Tracheophyta</taxon>
        <taxon>Spermatophyta</taxon>
        <taxon>Magnoliopsida</taxon>
        <taxon>eudicotyledons</taxon>
        <taxon>Gunneridae</taxon>
        <taxon>Pentapetalae</taxon>
        <taxon>asterids</taxon>
        <taxon>campanulids</taxon>
        <taxon>Asterales</taxon>
        <taxon>Asteraceae</taxon>
        <taxon>Asteroideae</taxon>
        <taxon>Heliantheae alliance</taxon>
        <taxon>Heliantheae</taxon>
        <taxon>Helianthus</taxon>
    </lineage>
</organism>
<protein>
    <submittedName>
        <fullName evidence="1">Uncharacterized protein</fullName>
    </submittedName>
</protein>
<keyword evidence="2" id="KW-1185">Reference proteome</keyword>
<accession>A0A9K3IUY4</accession>
<evidence type="ECO:0000313" key="1">
    <source>
        <dbReference type="EMBL" id="KAF5802495.1"/>
    </source>
</evidence>
<dbReference type="Gramene" id="mRNA:HanXRQr2_Chr06g0260161">
    <property type="protein sequence ID" value="CDS:HanXRQr2_Chr06g0260161.1"/>
    <property type="gene ID" value="HanXRQr2_Chr06g0260161"/>
</dbReference>
<dbReference type="EMBL" id="MNCJ02000321">
    <property type="protein sequence ID" value="KAF5802495.1"/>
    <property type="molecule type" value="Genomic_DNA"/>
</dbReference>
<proteinExistence type="predicted"/>
<comment type="caution">
    <text evidence="1">The sequence shown here is derived from an EMBL/GenBank/DDBJ whole genome shotgun (WGS) entry which is preliminary data.</text>
</comment>
<name>A0A9K3IUY4_HELAN</name>
<sequence length="64" mass="7227">MSVLISSICTGKGMHETGKLDDVHLTATKPERRILLRFRDSVQLLLPAISFFKGKSHSRFMPLN</sequence>
<evidence type="ECO:0000313" key="2">
    <source>
        <dbReference type="Proteomes" id="UP000215914"/>
    </source>
</evidence>
<gene>
    <name evidence="1" type="ORF">HanXRQr2_Chr06g0260161</name>
</gene>